<evidence type="ECO:0000313" key="2">
    <source>
        <dbReference type="Proteomes" id="UP000620124"/>
    </source>
</evidence>
<dbReference type="AlphaFoldDB" id="A0A8H6TW92"/>
<dbReference type="EMBL" id="JACAZI010000042">
    <property type="protein sequence ID" value="KAF7326563.1"/>
    <property type="molecule type" value="Genomic_DNA"/>
</dbReference>
<sequence>MSDVSGWDLSSARQNLIPDEVDRASIQEAIAEAQVRLTSQQDSEADAQELRSRIAVLSSLLAPIRRLPPKILAVIFLHPVLHSSVSRGSIASGLGGWGLDGRGLGPIPAVSSHWRATALSTPEFWALFTITLPGNDNIARLLELYLERSKPCTLAIEIRAPYPDPVHPGILKQLLDSCGRWTTLHLSVNSSHLSLFSPVRGHLQSLENFDLHVSRMGTREDLMKVVTSDAFELAPKLSLLKLSMADNVVPTLPLTQITTFTVSSWNTLSFASECPNLFILSIPQDLHSATPLPRVVVTAPKLLTFPSMLENLTAPNLEFLHIVAGRPLWTHSWFSSFIERSACRPHTLQLDEVVITVTDLLAILSLIPTVHSLIVRSLRPNAVTDKLLARLTVTESSSSPVLLPVLTNLSLTGSYLFSNTALLEMLESRVNFGQPIQRVKLQLTHRQFSEVELGRARAVQRDAVLFSLKCLDVDKQYIRII</sequence>
<protein>
    <submittedName>
        <fullName evidence="1">Nadh:flavin oxidoreductase nadh oxidase</fullName>
    </submittedName>
</protein>
<name>A0A8H6TW92_9AGAR</name>
<dbReference type="Proteomes" id="UP000620124">
    <property type="component" value="Unassembled WGS sequence"/>
</dbReference>
<dbReference type="OrthoDB" id="3365698at2759"/>
<dbReference type="SUPFAM" id="SSF52047">
    <property type="entry name" value="RNI-like"/>
    <property type="match status" value="1"/>
</dbReference>
<reference evidence="1" key="1">
    <citation type="submission" date="2020-05" db="EMBL/GenBank/DDBJ databases">
        <title>Mycena genomes resolve the evolution of fungal bioluminescence.</title>
        <authorList>
            <person name="Tsai I.J."/>
        </authorList>
    </citation>
    <scope>NUCLEOTIDE SEQUENCE</scope>
    <source>
        <strain evidence="1">CCC161011</strain>
    </source>
</reference>
<evidence type="ECO:0000313" key="1">
    <source>
        <dbReference type="EMBL" id="KAF7326563.1"/>
    </source>
</evidence>
<gene>
    <name evidence="1" type="ORF">MVEN_02609500</name>
</gene>
<proteinExistence type="predicted"/>
<comment type="caution">
    <text evidence="1">The sequence shown here is derived from an EMBL/GenBank/DDBJ whole genome shotgun (WGS) entry which is preliminary data.</text>
</comment>
<keyword evidence="2" id="KW-1185">Reference proteome</keyword>
<accession>A0A8H6TW92</accession>
<organism evidence="1 2">
    <name type="scientific">Mycena venus</name>
    <dbReference type="NCBI Taxonomy" id="2733690"/>
    <lineage>
        <taxon>Eukaryota</taxon>
        <taxon>Fungi</taxon>
        <taxon>Dikarya</taxon>
        <taxon>Basidiomycota</taxon>
        <taxon>Agaricomycotina</taxon>
        <taxon>Agaricomycetes</taxon>
        <taxon>Agaricomycetidae</taxon>
        <taxon>Agaricales</taxon>
        <taxon>Marasmiineae</taxon>
        <taxon>Mycenaceae</taxon>
        <taxon>Mycena</taxon>
    </lineage>
</organism>